<protein>
    <submittedName>
        <fullName evidence="1">Uncharacterized protein</fullName>
    </submittedName>
</protein>
<accession>U4L0T3</accession>
<evidence type="ECO:0000313" key="1">
    <source>
        <dbReference type="EMBL" id="CCX05659.1"/>
    </source>
</evidence>
<dbReference type="AlphaFoldDB" id="U4L0T3"/>
<dbReference type="EMBL" id="HF935265">
    <property type="protein sequence ID" value="CCX05659.1"/>
    <property type="molecule type" value="Genomic_DNA"/>
</dbReference>
<sequence length="42" mass="4632">MLLHSAPHIDYIFQARSLISTPNHPAKADFIHNPAPHAPPHA</sequence>
<organism evidence="1 2">
    <name type="scientific">Pyronema omphalodes (strain CBS 100304)</name>
    <name type="common">Pyronema confluens</name>
    <dbReference type="NCBI Taxonomy" id="1076935"/>
    <lineage>
        <taxon>Eukaryota</taxon>
        <taxon>Fungi</taxon>
        <taxon>Dikarya</taxon>
        <taxon>Ascomycota</taxon>
        <taxon>Pezizomycotina</taxon>
        <taxon>Pezizomycetes</taxon>
        <taxon>Pezizales</taxon>
        <taxon>Pyronemataceae</taxon>
        <taxon>Pyronema</taxon>
    </lineage>
</organism>
<evidence type="ECO:0000313" key="2">
    <source>
        <dbReference type="Proteomes" id="UP000018144"/>
    </source>
</evidence>
<proteinExistence type="predicted"/>
<dbReference type="Proteomes" id="UP000018144">
    <property type="component" value="Unassembled WGS sequence"/>
</dbReference>
<keyword evidence="2" id="KW-1185">Reference proteome</keyword>
<name>U4L0T3_PYROM</name>
<reference evidence="1 2" key="1">
    <citation type="journal article" date="2013" name="PLoS Genet.">
        <title>The genome and development-dependent transcriptomes of Pyronema confluens: a window into fungal evolution.</title>
        <authorList>
            <person name="Traeger S."/>
            <person name="Altegoer F."/>
            <person name="Freitag M."/>
            <person name="Gabaldon T."/>
            <person name="Kempken F."/>
            <person name="Kumar A."/>
            <person name="Marcet-Houben M."/>
            <person name="Poggeler S."/>
            <person name="Stajich J.E."/>
            <person name="Nowrousian M."/>
        </authorList>
    </citation>
    <scope>NUCLEOTIDE SEQUENCE [LARGE SCALE GENOMIC DNA]</scope>
    <source>
        <strain evidence="2">CBS 100304</strain>
        <tissue evidence="1">Vegetative mycelium</tissue>
    </source>
</reference>
<gene>
    <name evidence="1" type="ORF">PCON_05246</name>
</gene>